<dbReference type="Proteomes" id="UP001165060">
    <property type="component" value="Unassembled WGS sequence"/>
</dbReference>
<dbReference type="Gene3D" id="1.20.1050.10">
    <property type="match status" value="1"/>
</dbReference>
<dbReference type="CDD" id="cd00570">
    <property type="entry name" value="GST_N_family"/>
    <property type="match status" value="1"/>
</dbReference>
<dbReference type="InterPro" id="IPR050983">
    <property type="entry name" value="GST_Omega/HSP26"/>
</dbReference>
<proteinExistence type="predicted"/>
<evidence type="ECO:0000256" key="1">
    <source>
        <dbReference type="SAM" id="SignalP"/>
    </source>
</evidence>
<feature type="signal peptide" evidence="1">
    <location>
        <begin position="1"/>
        <end position="20"/>
    </location>
</feature>
<name>A0ABQ6NDW7_9STRA</name>
<dbReference type="Pfam" id="PF13410">
    <property type="entry name" value="GST_C_2"/>
    <property type="match status" value="1"/>
</dbReference>
<accession>A0ABQ6NDW7</accession>
<evidence type="ECO:0000259" key="2">
    <source>
        <dbReference type="PROSITE" id="PS50404"/>
    </source>
</evidence>
<gene>
    <name evidence="3" type="ORF">TeGR_g6897</name>
</gene>
<dbReference type="InterPro" id="IPR036282">
    <property type="entry name" value="Glutathione-S-Trfase_C_sf"/>
</dbReference>
<keyword evidence="4" id="KW-1185">Reference proteome</keyword>
<dbReference type="PANTHER" id="PTHR43968">
    <property type="match status" value="1"/>
</dbReference>
<comment type="caution">
    <text evidence="3">The sequence shown here is derived from an EMBL/GenBank/DDBJ whole genome shotgun (WGS) entry which is preliminary data.</text>
</comment>
<dbReference type="Gene3D" id="3.40.30.10">
    <property type="entry name" value="Glutaredoxin"/>
    <property type="match status" value="1"/>
</dbReference>
<dbReference type="PANTHER" id="PTHR43968:SF14">
    <property type="entry name" value="GLUTATHIONE S-TRANSFERASE"/>
    <property type="match status" value="1"/>
</dbReference>
<dbReference type="Pfam" id="PF13409">
    <property type="entry name" value="GST_N_2"/>
    <property type="match status" value="1"/>
</dbReference>
<dbReference type="SUPFAM" id="SSF52833">
    <property type="entry name" value="Thioredoxin-like"/>
    <property type="match status" value="1"/>
</dbReference>
<organism evidence="3 4">
    <name type="scientific">Tetraparma gracilis</name>
    <dbReference type="NCBI Taxonomy" id="2962635"/>
    <lineage>
        <taxon>Eukaryota</taxon>
        <taxon>Sar</taxon>
        <taxon>Stramenopiles</taxon>
        <taxon>Ochrophyta</taxon>
        <taxon>Bolidophyceae</taxon>
        <taxon>Parmales</taxon>
        <taxon>Triparmaceae</taxon>
        <taxon>Tetraparma</taxon>
    </lineage>
</organism>
<dbReference type="SUPFAM" id="SSF47616">
    <property type="entry name" value="GST C-terminal domain-like"/>
    <property type="match status" value="1"/>
</dbReference>
<sequence>MSTLAIPLLCLLLSTPLVASLSASLSMPSWSSAASLLSSQQTPAEASFRARLAAGTAASPLASLRLFDGDAAPKVTFYRDSASWCPYSHGVWLQLEAKRISYQVEKVNMRCYGQKPASFQRLQPSGAIPVLEVIGGGTYKDSADIMLALEEQFPASRPLGPAAADAGRYRELFRLERELFSAWMGYLTSGRGRAGFLAVLGKVEAALAAAAAPGYFLGGRMTLVDVKFMPFLERIDASMCYFKGIRIRGSPDFPSITRWFEAMEEEEGYRITKSDIYTHCWDLPPQIGGCVQEEAGVPFKAAIDGGDWHLGEGTRVVEEGGWDWVGEEEAWREVAERFIANHDAVARFGARGGSRPGFPSYSAPLVQGGPNSKVDEAVIPLVDDALLWLVCKSLGDRAGAEAQVEKIKACDPKARRLAAASVEYLRDRVGVPRDMTLPAASRARGAMNELLTQI</sequence>
<feature type="chain" id="PRO_5047519613" description="GST N-terminal domain-containing protein" evidence="1">
    <location>
        <begin position="21"/>
        <end position="454"/>
    </location>
</feature>
<protein>
    <recommendedName>
        <fullName evidence="2">GST N-terminal domain-containing protein</fullName>
    </recommendedName>
</protein>
<evidence type="ECO:0000313" key="4">
    <source>
        <dbReference type="Proteomes" id="UP001165060"/>
    </source>
</evidence>
<reference evidence="3 4" key="1">
    <citation type="journal article" date="2023" name="Commun. Biol.">
        <title>Genome analysis of Parmales, the sister group of diatoms, reveals the evolutionary specialization of diatoms from phago-mixotrophs to photoautotrophs.</title>
        <authorList>
            <person name="Ban H."/>
            <person name="Sato S."/>
            <person name="Yoshikawa S."/>
            <person name="Yamada K."/>
            <person name="Nakamura Y."/>
            <person name="Ichinomiya M."/>
            <person name="Sato N."/>
            <person name="Blanc-Mathieu R."/>
            <person name="Endo H."/>
            <person name="Kuwata A."/>
            <person name="Ogata H."/>
        </authorList>
    </citation>
    <scope>NUCLEOTIDE SEQUENCE [LARGE SCALE GENOMIC DNA]</scope>
</reference>
<dbReference type="EMBL" id="BRYB01006406">
    <property type="protein sequence ID" value="GMI56823.1"/>
    <property type="molecule type" value="Genomic_DNA"/>
</dbReference>
<keyword evidence="1" id="KW-0732">Signal</keyword>
<dbReference type="InterPro" id="IPR036249">
    <property type="entry name" value="Thioredoxin-like_sf"/>
</dbReference>
<dbReference type="InterPro" id="IPR004045">
    <property type="entry name" value="Glutathione_S-Trfase_N"/>
</dbReference>
<dbReference type="PROSITE" id="PS50404">
    <property type="entry name" value="GST_NTER"/>
    <property type="match status" value="1"/>
</dbReference>
<evidence type="ECO:0000313" key="3">
    <source>
        <dbReference type="EMBL" id="GMI56823.1"/>
    </source>
</evidence>
<feature type="domain" description="GST N-terminal" evidence="2">
    <location>
        <begin position="75"/>
        <end position="157"/>
    </location>
</feature>